<accession>A0A2S5SX35</accession>
<evidence type="ECO:0000256" key="2">
    <source>
        <dbReference type="ARBA" id="ARBA00012438"/>
    </source>
</evidence>
<evidence type="ECO:0000313" key="10">
    <source>
        <dbReference type="EMBL" id="PPE67282.1"/>
    </source>
</evidence>
<dbReference type="EC" id="2.7.13.3" evidence="2"/>
<evidence type="ECO:0000256" key="3">
    <source>
        <dbReference type="ARBA" id="ARBA00022679"/>
    </source>
</evidence>
<evidence type="ECO:0000313" key="11">
    <source>
        <dbReference type="Proteomes" id="UP000238605"/>
    </source>
</evidence>
<dbReference type="InterPro" id="IPR036890">
    <property type="entry name" value="HATPase_C_sf"/>
</dbReference>
<keyword evidence="8" id="KW-0732">Signal</keyword>
<reference evidence="10 11" key="1">
    <citation type="submission" date="2018-02" db="EMBL/GenBank/DDBJ databases">
        <title>Reclassifiation of [Polyangium] brachysporum DSM 7029 as Guopingzhaonella breviflexa gen. nov., sp. nov., a member of the family Comamonadaceae.</title>
        <authorList>
            <person name="Tang B."/>
        </authorList>
    </citation>
    <scope>NUCLEOTIDE SEQUENCE [LARGE SCALE GENOMIC DNA]</scope>
    <source>
        <strain evidence="10 11">BCRC 80649</strain>
    </source>
</reference>
<evidence type="ECO:0000256" key="4">
    <source>
        <dbReference type="ARBA" id="ARBA00022777"/>
    </source>
</evidence>
<keyword evidence="5" id="KW-0902">Two-component regulatory system</keyword>
<feature type="transmembrane region" description="Helical" evidence="7">
    <location>
        <begin position="355"/>
        <end position="373"/>
    </location>
</feature>
<feature type="chain" id="PRO_5015678352" description="histidine kinase" evidence="8">
    <location>
        <begin position="28"/>
        <end position="636"/>
    </location>
</feature>
<dbReference type="CDD" id="cd16917">
    <property type="entry name" value="HATPase_UhpB-NarQ-NarX-like"/>
    <property type="match status" value="1"/>
</dbReference>
<dbReference type="RefSeq" id="WP_104301117.1">
    <property type="nucleotide sequence ID" value="NZ_PSNX01000003.1"/>
</dbReference>
<dbReference type="PANTHER" id="PTHR24421">
    <property type="entry name" value="NITRATE/NITRITE SENSOR PROTEIN NARX-RELATED"/>
    <property type="match status" value="1"/>
</dbReference>
<dbReference type="GO" id="GO:0004673">
    <property type="term" value="F:protein histidine kinase activity"/>
    <property type="evidence" value="ECO:0007669"/>
    <property type="project" value="UniProtKB-EC"/>
</dbReference>
<dbReference type="SUPFAM" id="SSF55874">
    <property type="entry name" value="ATPase domain of HSP90 chaperone/DNA topoisomerase II/histidine kinase"/>
    <property type="match status" value="1"/>
</dbReference>
<evidence type="ECO:0000256" key="8">
    <source>
        <dbReference type="SAM" id="SignalP"/>
    </source>
</evidence>
<dbReference type="OrthoDB" id="9147043at2"/>
<evidence type="ECO:0000256" key="6">
    <source>
        <dbReference type="SAM" id="Coils"/>
    </source>
</evidence>
<organism evidence="10 11">
    <name type="scientific">Caldimonas caldifontis</name>
    <dbReference type="NCBI Taxonomy" id="1452508"/>
    <lineage>
        <taxon>Bacteria</taxon>
        <taxon>Pseudomonadati</taxon>
        <taxon>Pseudomonadota</taxon>
        <taxon>Betaproteobacteria</taxon>
        <taxon>Burkholderiales</taxon>
        <taxon>Sphaerotilaceae</taxon>
        <taxon>Caldimonas</taxon>
    </lineage>
</organism>
<dbReference type="Pfam" id="PF02518">
    <property type="entry name" value="HATPase_c"/>
    <property type="match status" value="1"/>
</dbReference>
<dbReference type="InterPro" id="IPR050482">
    <property type="entry name" value="Sensor_HK_TwoCompSys"/>
</dbReference>
<dbReference type="PANTHER" id="PTHR24421:SF10">
    <property type="entry name" value="NITRATE_NITRITE SENSOR PROTEIN NARQ"/>
    <property type="match status" value="1"/>
</dbReference>
<keyword evidence="11" id="KW-1185">Reference proteome</keyword>
<sequence length="636" mass="70321">MQPGQRRWLCGLACLAVAAAVAGGLSASTPEPRVQRLTEAVLTDHTQPGAPTKTVSLPDAWEHTAPSRDGRASYRIALPDDALATEQPALFLRRVGNVFRVQFNGEPVLSVGELRRPLPNYGQEPHLLRLPRHLVRATDNELVIDVIGEPRREAGLSSVWVGPAAGLEPMYEWAMNLQVRGAWVLTSTSATLGALALLVAWRTRQMVYGWFGLGNLIWAWRVSALHLHDPGPWAAVLHWMFELSYSLFVACMGMFLLMLVQRDSPTARRWIAAFVAAALTLSLANAWFNLPVLRTMHLLMALVVTVVTASFLGRHALAQHSRTGWLLLAAALTGGVFGLRDWITFRVLRDYEAYTWTRYAILALMLVMVWQLVEDYARSLAAQREATRRLQAALEAKERELERIYLERRDSDRQQAVAAERDRLLRDMHDGLGGRLVSAIALVQQMPAPTGEATALQELRMALDDCLTELRITLDSLESEQHSLGESLAEMRFRLEPSLRAAGIRLVWNVHDDALEARLPAGHTLQILRIVREAFTNIIKHAQATVVWLTLAREGETLRITVLDNGMVQRAGTGQPGPLSLQGGKRGMANMQRRASLLGGEVEVGPHPEGWCVDLRFPVPLPCDAAVSPALGGAVV</sequence>
<keyword evidence="6" id="KW-0175">Coiled coil</keyword>
<gene>
    <name evidence="10" type="ORF">C1704_03695</name>
</gene>
<keyword evidence="4" id="KW-0418">Kinase</keyword>
<proteinExistence type="predicted"/>
<name>A0A2S5SX35_9BURK</name>
<dbReference type="EMBL" id="PSNX01000003">
    <property type="protein sequence ID" value="PPE67282.1"/>
    <property type="molecule type" value="Genomic_DNA"/>
</dbReference>
<keyword evidence="7" id="KW-0812">Transmembrane</keyword>
<feature type="transmembrane region" description="Helical" evidence="7">
    <location>
        <begin position="207"/>
        <end position="227"/>
    </location>
</feature>
<evidence type="ECO:0000256" key="5">
    <source>
        <dbReference type="ARBA" id="ARBA00023012"/>
    </source>
</evidence>
<feature type="signal peptide" evidence="8">
    <location>
        <begin position="1"/>
        <end position="27"/>
    </location>
</feature>
<keyword evidence="7" id="KW-1133">Transmembrane helix</keyword>
<evidence type="ECO:0000259" key="9">
    <source>
        <dbReference type="Pfam" id="PF02518"/>
    </source>
</evidence>
<dbReference type="Gene3D" id="1.20.5.1930">
    <property type="match status" value="1"/>
</dbReference>
<dbReference type="Proteomes" id="UP000238605">
    <property type="component" value="Unassembled WGS sequence"/>
</dbReference>
<dbReference type="GO" id="GO:0000160">
    <property type="term" value="P:phosphorelay signal transduction system"/>
    <property type="evidence" value="ECO:0007669"/>
    <property type="project" value="UniProtKB-KW"/>
</dbReference>
<feature type="domain" description="Histidine kinase/HSP90-like ATPase" evidence="9">
    <location>
        <begin position="525"/>
        <end position="619"/>
    </location>
</feature>
<comment type="catalytic activity">
    <reaction evidence="1">
        <text>ATP + protein L-histidine = ADP + protein N-phospho-L-histidine.</text>
        <dbReference type="EC" id="2.7.13.3"/>
    </reaction>
</comment>
<feature type="transmembrane region" description="Helical" evidence="7">
    <location>
        <begin position="271"/>
        <end position="290"/>
    </location>
</feature>
<feature type="transmembrane region" description="Helical" evidence="7">
    <location>
        <begin position="181"/>
        <end position="200"/>
    </location>
</feature>
<protein>
    <recommendedName>
        <fullName evidence="2">histidine kinase</fullName>
        <ecNumber evidence="2">2.7.13.3</ecNumber>
    </recommendedName>
</protein>
<feature type="coiled-coil region" evidence="6">
    <location>
        <begin position="380"/>
        <end position="414"/>
    </location>
</feature>
<dbReference type="AlphaFoldDB" id="A0A2S5SX35"/>
<evidence type="ECO:0000256" key="7">
    <source>
        <dbReference type="SAM" id="Phobius"/>
    </source>
</evidence>
<dbReference type="InterPro" id="IPR003594">
    <property type="entry name" value="HATPase_dom"/>
</dbReference>
<dbReference type="Gene3D" id="3.30.565.10">
    <property type="entry name" value="Histidine kinase-like ATPase, C-terminal domain"/>
    <property type="match status" value="1"/>
</dbReference>
<feature type="transmembrane region" description="Helical" evidence="7">
    <location>
        <begin position="296"/>
        <end position="313"/>
    </location>
</feature>
<comment type="caution">
    <text evidence="10">The sequence shown here is derived from an EMBL/GenBank/DDBJ whole genome shotgun (WGS) entry which is preliminary data.</text>
</comment>
<feature type="transmembrane region" description="Helical" evidence="7">
    <location>
        <begin position="325"/>
        <end position="343"/>
    </location>
</feature>
<evidence type="ECO:0000256" key="1">
    <source>
        <dbReference type="ARBA" id="ARBA00000085"/>
    </source>
</evidence>
<feature type="transmembrane region" description="Helical" evidence="7">
    <location>
        <begin position="239"/>
        <end position="259"/>
    </location>
</feature>
<keyword evidence="3" id="KW-0808">Transferase</keyword>
<keyword evidence="7" id="KW-0472">Membrane</keyword>